<evidence type="ECO:0000256" key="4">
    <source>
        <dbReference type="ARBA" id="ARBA00022722"/>
    </source>
</evidence>
<dbReference type="SUPFAM" id="SSF53098">
    <property type="entry name" value="Ribonuclease H-like"/>
    <property type="match status" value="1"/>
</dbReference>
<dbReference type="CDD" id="cd01647">
    <property type="entry name" value="RT_LTR"/>
    <property type="match status" value="1"/>
</dbReference>
<dbReference type="SUPFAM" id="SSF56672">
    <property type="entry name" value="DNA/RNA polymerases"/>
    <property type="match status" value="1"/>
</dbReference>
<dbReference type="EC" id="2.7.7.49" evidence="1"/>
<dbReference type="GO" id="GO:0003964">
    <property type="term" value="F:RNA-directed DNA polymerase activity"/>
    <property type="evidence" value="ECO:0007669"/>
    <property type="project" value="UniProtKB-KW"/>
</dbReference>
<dbReference type="Pfam" id="PF00078">
    <property type="entry name" value="RVT_1"/>
    <property type="match status" value="1"/>
</dbReference>
<dbReference type="Pfam" id="PF17917">
    <property type="entry name" value="RT_RNaseH"/>
    <property type="match status" value="1"/>
</dbReference>
<dbReference type="GO" id="GO:0015074">
    <property type="term" value="P:DNA integration"/>
    <property type="evidence" value="ECO:0007669"/>
    <property type="project" value="InterPro"/>
</dbReference>
<keyword evidence="7" id="KW-0695">RNA-directed DNA polymerase</keyword>
<protein>
    <recommendedName>
        <fullName evidence="1">RNA-directed DNA polymerase</fullName>
        <ecNumber evidence="1">2.7.7.49</ecNumber>
    </recommendedName>
</protein>
<gene>
    <name evidence="10" type="primary">pol</name>
    <name evidence="10" type="ORF">TNIN_179041</name>
</gene>
<dbReference type="InterPro" id="IPR043502">
    <property type="entry name" value="DNA/RNA_pol_sf"/>
</dbReference>
<dbReference type="InterPro" id="IPR012337">
    <property type="entry name" value="RNaseH-like_sf"/>
</dbReference>
<dbReference type="PANTHER" id="PTHR37984:SF5">
    <property type="entry name" value="PROTEIN NYNRIN-LIKE"/>
    <property type="match status" value="1"/>
</dbReference>
<dbReference type="InterPro" id="IPR050951">
    <property type="entry name" value="Retrovirus_Pol_polyprotein"/>
</dbReference>
<dbReference type="Gene3D" id="3.10.10.10">
    <property type="entry name" value="HIV Type 1 Reverse Transcriptase, subunit A, domain 1"/>
    <property type="match status" value="1"/>
</dbReference>
<evidence type="ECO:0000259" key="8">
    <source>
        <dbReference type="PROSITE" id="PS50878"/>
    </source>
</evidence>
<dbReference type="PROSITE" id="PS50878">
    <property type="entry name" value="RT_POL"/>
    <property type="match status" value="1"/>
</dbReference>
<feature type="domain" description="Reverse transcriptase" evidence="8">
    <location>
        <begin position="1"/>
        <end position="153"/>
    </location>
</feature>
<dbReference type="Pfam" id="PF00665">
    <property type="entry name" value="rve"/>
    <property type="match status" value="1"/>
</dbReference>
<dbReference type="InterPro" id="IPR041588">
    <property type="entry name" value="Integrase_H2C2"/>
</dbReference>
<dbReference type="InterPro" id="IPR043128">
    <property type="entry name" value="Rev_trsase/Diguanyl_cyclase"/>
</dbReference>
<dbReference type="OrthoDB" id="6418967at2759"/>
<dbReference type="InterPro" id="IPR000477">
    <property type="entry name" value="RT_dom"/>
</dbReference>
<dbReference type="InterPro" id="IPR036397">
    <property type="entry name" value="RNaseH_sf"/>
</dbReference>
<evidence type="ECO:0000256" key="2">
    <source>
        <dbReference type="ARBA" id="ARBA00022679"/>
    </source>
</evidence>
<dbReference type="Gene3D" id="3.30.420.10">
    <property type="entry name" value="Ribonuclease H-like superfamily/Ribonuclease H"/>
    <property type="match status" value="1"/>
</dbReference>
<keyword evidence="5" id="KW-0255">Endonuclease</keyword>
<evidence type="ECO:0000259" key="9">
    <source>
        <dbReference type="PROSITE" id="PS50994"/>
    </source>
</evidence>
<dbReference type="PROSITE" id="PS50994">
    <property type="entry name" value="INTEGRASE"/>
    <property type="match status" value="1"/>
</dbReference>
<dbReference type="Pfam" id="PF17921">
    <property type="entry name" value="Integrase_H2C2"/>
    <property type="match status" value="1"/>
</dbReference>
<evidence type="ECO:0000256" key="6">
    <source>
        <dbReference type="ARBA" id="ARBA00022801"/>
    </source>
</evidence>
<dbReference type="Gene3D" id="1.10.340.70">
    <property type="match status" value="1"/>
</dbReference>
<dbReference type="InterPro" id="IPR001584">
    <property type="entry name" value="Integrase_cat-core"/>
</dbReference>
<reference evidence="10" key="1">
    <citation type="submission" date="2020-08" db="EMBL/GenBank/DDBJ databases">
        <title>Multicomponent nature underlies the extraordinary mechanical properties of spider dragline silk.</title>
        <authorList>
            <person name="Kono N."/>
            <person name="Nakamura H."/>
            <person name="Mori M."/>
            <person name="Yoshida Y."/>
            <person name="Ohtoshi R."/>
            <person name="Malay A.D."/>
            <person name="Moran D.A.P."/>
            <person name="Tomita M."/>
            <person name="Numata K."/>
            <person name="Arakawa K."/>
        </authorList>
    </citation>
    <scope>NUCLEOTIDE SEQUENCE</scope>
</reference>
<keyword evidence="2" id="KW-0808">Transferase</keyword>
<dbReference type="AlphaFoldDB" id="A0A8X6XW10"/>
<name>A0A8X6XW10_9ARAC</name>
<evidence type="ECO:0000256" key="1">
    <source>
        <dbReference type="ARBA" id="ARBA00012493"/>
    </source>
</evidence>
<sequence length="671" mass="77568">MCIDYRKLNQKLVKDKFPLPLIEDVLDTLQEAKVYSTLDLRNGFLNVDVDEDCRKYTSFIVPDGQFEFNKVPFGLSTSPGGFQRYVSSIFRDLTRKGIVISYLDDLVIPAKDEKEGLEKLKIVFEVAKKYGLEIKFKKCQFLKKAIEFLGHVVENVTIKPSTAKTQAVRKFPEPTIIKQVQNFLGLTGYFRKYIKDYSTIAKPLSDLTRKENIFVFGTLQKAAFEKLKNIMSEGPLLHIYKYGRRTKLHTDACKQGYGAILLQEAEDGKLHPVYYMSKKTNTAEERYDSYELEVLSIINALKKFRGYLLGQHFKIVTDCSAFQKFMHEKDLITRIARWALQLKEFDYEIEHQHVSFDFQLYGLSRQVMIICNDTLTSNLKKAQEEDDSIQTLNSLLEKQESEEFFERNGILYKYLNGRELIVTPKAMEAELITLIHENAHFSVAKTEEIVKREFFIPNLTNVVKKVIVNCVPCILANKKTGKKEGFLNPISKVNIPLSTYHVDFIDPLPSTNKSYQHVLTIVDAFAKFTGLYPVKTVCAENALEKLKLQQKTFGNPVRIITDRGSAFTSKLFNDYCTEENIQHLQIATGIPRGNGQFERIHRTLIPVLTKLSLDDSTKWYKYVDRLQRILNNTICRSTKWTPFQLLIGTKMRNKEDIRIRDLLLEEMAEEL</sequence>
<proteinExistence type="predicted"/>
<dbReference type="GO" id="GO:0016787">
    <property type="term" value="F:hydrolase activity"/>
    <property type="evidence" value="ECO:0007669"/>
    <property type="project" value="UniProtKB-KW"/>
</dbReference>
<evidence type="ECO:0000256" key="7">
    <source>
        <dbReference type="ARBA" id="ARBA00022918"/>
    </source>
</evidence>
<dbReference type="FunFam" id="3.10.20.370:FF:000001">
    <property type="entry name" value="Retrovirus-related Pol polyprotein from transposon 17.6-like protein"/>
    <property type="match status" value="1"/>
</dbReference>
<evidence type="ECO:0000256" key="5">
    <source>
        <dbReference type="ARBA" id="ARBA00022759"/>
    </source>
</evidence>
<keyword evidence="3" id="KW-0548">Nucleotidyltransferase</keyword>
<comment type="caution">
    <text evidence="10">The sequence shown here is derived from an EMBL/GenBank/DDBJ whole genome shotgun (WGS) entry which is preliminary data.</text>
</comment>
<dbReference type="PANTHER" id="PTHR37984">
    <property type="entry name" value="PROTEIN CBG26694"/>
    <property type="match status" value="1"/>
</dbReference>
<dbReference type="EMBL" id="BMAV01012146">
    <property type="protein sequence ID" value="GFY58541.1"/>
    <property type="molecule type" value="Genomic_DNA"/>
</dbReference>
<evidence type="ECO:0000313" key="10">
    <source>
        <dbReference type="EMBL" id="GFY58541.1"/>
    </source>
</evidence>
<dbReference type="CDD" id="cd09274">
    <property type="entry name" value="RNase_HI_RT_Ty3"/>
    <property type="match status" value="1"/>
</dbReference>
<keyword evidence="4" id="KW-0540">Nuclease</keyword>
<dbReference type="GO" id="GO:0004519">
    <property type="term" value="F:endonuclease activity"/>
    <property type="evidence" value="ECO:0007669"/>
    <property type="project" value="UniProtKB-KW"/>
</dbReference>
<dbReference type="GO" id="GO:0042575">
    <property type="term" value="C:DNA polymerase complex"/>
    <property type="evidence" value="ECO:0007669"/>
    <property type="project" value="UniProtKB-ARBA"/>
</dbReference>
<evidence type="ECO:0000256" key="3">
    <source>
        <dbReference type="ARBA" id="ARBA00022695"/>
    </source>
</evidence>
<feature type="domain" description="Integrase catalytic" evidence="9">
    <location>
        <begin position="492"/>
        <end position="650"/>
    </location>
</feature>
<dbReference type="FunFam" id="3.30.70.270:FF:000020">
    <property type="entry name" value="Transposon Tf2-6 polyprotein-like Protein"/>
    <property type="match status" value="1"/>
</dbReference>
<dbReference type="GO" id="GO:0003676">
    <property type="term" value="F:nucleic acid binding"/>
    <property type="evidence" value="ECO:0007669"/>
    <property type="project" value="InterPro"/>
</dbReference>
<dbReference type="Gene3D" id="3.30.70.270">
    <property type="match status" value="2"/>
</dbReference>
<dbReference type="Proteomes" id="UP000886998">
    <property type="component" value="Unassembled WGS sequence"/>
</dbReference>
<dbReference type="InterPro" id="IPR041373">
    <property type="entry name" value="RT_RNaseH"/>
</dbReference>
<keyword evidence="11" id="KW-1185">Reference proteome</keyword>
<evidence type="ECO:0000313" key="11">
    <source>
        <dbReference type="Proteomes" id="UP000886998"/>
    </source>
</evidence>
<accession>A0A8X6XW10</accession>
<keyword evidence="6" id="KW-0378">Hydrolase</keyword>
<organism evidence="10 11">
    <name type="scientific">Trichonephila inaurata madagascariensis</name>
    <dbReference type="NCBI Taxonomy" id="2747483"/>
    <lineage>
        <taxon>Eukaryota</taxon>
        <taxon>Metazoa</taxon>
        <taxon>Ecdysozoa</taxon>
        <taxon>Arthropoda</taxon>
        <taxon>Chelicerata</taxon>
        <taxon>Arachnida</taxon>
        <taxon>Araneae</taxon>
        <taxon>Araneomorphae</taxon>
        <taxon>Entelegynae</taxon>
        <taxon>Araneoidea</taxon>
        <taxon>Nephilidae</taxon>
        <taxon>Trichonephila</taxon>
        <taxon>Trichonephila inaurata</taxon>
    </lineage>
</organism>